<protein>
    <recommendedName>
        <fullName evidence="1">glutathione-specific gamma-glutamylcyclotransferase</fullName>
        <ecNumber evidence="1">4.3.2.7</ecNumber>
    </recommendedName>
</protein>
<evidence type="ECO:0000313" key="3">
    <source>
        <dbReference type="EMBL" id="CCK71236.1"/>
    </source>
</evidence>
<dbReference type="GO" id="GO:0005737">
    <property type="term" value="C:cytoplasm"/>
    <property type="evidence" value="ECO:0007669"/>
    <property type="project" value="TreeGrafter"/>
</dbReference>
<dbReference type="InterPro" id="IPR013024">
    <property type="entry name" value="GGCT-like"/>
</dbReference>
<dbReference type="HOGENOM" id="CLU_070703_0_1_1"/>
<proteinExistence type="predicted"/>
<gene>
    <name evidence="3" type="primary">KNAG0G01780</name>
    <name evidence="3" type="ordered locus">KNAG_0G01780</name>
</gene>
<dbReference type="GeneID" id="34526960"/>
<dbReference type="EC" id="4.3.2.7" evidence="1"/>
<dbReference type="GO" id="GO:0006751">
    <property type="term" value="P:glutathione catabolic process"/>
    <property type="evidence" value="ECO:0007669"/>
    <property type="project" value="EnsemblFungi"/>
</dbReference>
<evidence type="ECO:0000256" key="1">
    <source>
        <dbReference type="ARBA" id="ARBA00012344"/>
    </source>
</evidence>
<organism evidence="3 4">
    <name type="scientific">Huiozyma naganishii (strain ATCC MYA-139 / BCRC 22969 / CBS 8797 / KCTC 17520 / NBRC 10181 / NCYC 3082 / Yp74L-3)</name>
    <name type="common">Yeast</name>
    <name type="synonym">Kazachstania naganishii</name>
    <dbReference type="NCBI Taxonomy" id="1071383"/>
    <lineage>
        <taxon>Eukaryota</taxon>
        <taxon>Fungi</taxon>
        <taxon>Dikarya</taxon>
        <taxon>Ascomycota</taxon>
        <taxon>Saccharomycotina</taxon>
        <taxon>Saccharomycetes</taxon>
        <taxon>Saccharomycetales</taxon>
        <taxon>Saccharomycetaceae</taxon>
        <taxon>Huiozyma</taxon>
    </lineage>
</organism>
<keyword evidence="2" id="KW-0456">Lyase</keyword>
<dbReference type="InterPro" id="IPR006840">
    <property type="entry name" value="ChaC"/>
</dbReference>
<dbReference type="OrthoDB" id="1933483at2759"/>
<dbReference type="OMA" id="DHREKDG"/>
<sequence>MTQDENDGDGLWVLGYGSLIYKPPPHFTHRIPATIFGFMRRFWQSSVDHRGVPEYPGRVTTLIPYEEIVANPRFQEELRVYYQDHEGISDPADLTTVGVVYYIPPEFAQEVREYLDVREQNGYTLHEVEVHLDVPKGEEEQYGEALSSLARDPVSGKHILKTTVYIGTTLNKAFVGPETIADTAHVICTARGPSGENYEYLEKLYYALKGMQLQGALQREDHYLERLFNEVNRQRSV</sequence>
<dbReference type="Proteomes" id="UP000006310">
    <property type="component" value="Chromosome 7"/>
</dbReference>
<dbReference type="GO" id="GO:0061928">
    <property type="term" value="F:glutathione specific gamma-glutamylcyclotransferase activity"/>
    <property type="evidence" value="ECO:0007669"/>
    <property type="project" value="UniProtKB-EC"/>
</dbReference>
<dbReference type="PANTHER" id="PTHR12192">
    <property type="entry name" value="CATION TRANSPORT PROTEIN CHAC-RELATED"/>
    <property type="match status" value="1"/>
</dbReference>
<dbReference type="AlphaFoldDB" id="J7S914"/>
<keyword evidence="4" id="KW-1185">Reference proteome</keyword>
<name>J7S914_HUIN7</name>
<evidence type="ECO:0000313" key="4">
    <source>
        <dbReference type="Proteomes" id="UP000006310"/>
    </source>
</evidence>
<reference evidence="4" key="2">
    <citation type="submission" date="2012-08" db="EMBL/GenBank/DDBJ databases">
        <title>Genome sequence of Kazachstania naganishii.</title>
        <authorList>
            <person name="Gordon J.L."/>
            <person name="Armisen D."/>
            <person name="Proux-Wera E."/>
            <person name="OhEigeartaigh S.S."/>
            <person name="Byrne K.P."/>
            <person name="Wolfe K.H."/>
        </authorList>
    </citation>
    <scope>NUCLEOTIDE SEQUENCE [LARGE SCALE GENOMIC DNA]</scope>
    <source>
        <strain evidence="4">ATCC MYA-139 / BCRC 22969 / CBS 8797 / CCRC 22969 / KCTC 17520 / NBRC 10181 / NCYC 3082</strain>
    </source>
</reference>
<accession>J7S914</accession>
<dbReference type="eggNOG" id="KOG3182">
    <property type="taxonomic scope" value="Eukaryota"/>
</dbReference>
<dbReference type="KEGG" id="kng:KNAG_0G01780"/>
<dbReference type="CDD" id="cd06661">
    <property type="entry name" value="GGCT_like"/>
    <property type="match status" value="1"/>
</dbReference>
<dbReference type="Pfam" id="PF04752">
    <property type="entry name" value="ChaC"/>
    <property type="match status" value="1"/>
</dbReference>
<reference evidence="3 4" key="1">
    <citation type="journal article" date="2011" name="Proc. Natl. Acad. Sci. U.S.A.">
        <title>Evolutionary erosion of yeast sex chromosomes by mating-type switching accidents.</title>
        <authorList>
            <person name="Gordon J.L."/>
            <person name="Armisen D."/>
            <person name="Proux-Wera E."/>
            <person name="Oheigeartaigh S.S."/>
            <person name="Byrne K.P."/>
            <person name="Wolfe K.H."/>
        </authorList>
    </citation>
    <scope>NUCLEOTIDE SEQUENCE [LARGE SCALE GENOMIC DNA]</scope>
    <source>
        <strain evidence="4">ATCC MYA-139 / BCRC 22969 / CBS 8797 / CCRC 22969 / KCTC 17520 / NBRC 10181 / NCYC 3082</strain>
    </source>
</reference>
<dbReference type="GO" id="GO:0003839">
    <property type="term" value="F:gamma-glutamylcyclotransferase activity"/>
    <property type="evidence" value="ECO:0007669"/>
    <property type="project" value="EnsemblFungi"/>
</dbReference>
<evidence type="ECO:0000256" key="2">
    <source>
        <dbReference type="ARBA" id="ARBA00023239"/>
    </source>
</evidence>
<dbReference type="RefSeq" id="XP_022465482.1">
    <property type="nucleotide sequence ID" value="XM_022609047.1"/>
</dbReference>
<dbReference type="EMBL" id="HE978320">
    <property type="protein sequence ID" value="CCK71236.1"/>
    <property type="molecule type" value="Genomic_DNA"/>
</dbReference>
<dbReference type="STRING" id="1071383.J7S914"/>
<dbReference type="PANTHER" id="PTHR12192:SF2">
    <property type="entry name" value="GLUTATHIONE-SPECIFIC GAMMA-GLUTAMYLCYCLOTRANSFERASE 2"/>
    <property type="match status" value="1"/>
</dbReference>